<organism evidence="2 3">
    <name type="scientific">Actinopolymorpha pittospori</name>
    <dbReference type="NCBI Taxonomy" id="648752"/>
    <lineage>
        <taxon>Bacteria</taxon>
        <taxon>Bacillati</taxon>
        <taxon>Actinomycetota</taxon>
        <taxon>Actinomycetes</taxon>
        <taxon>Propionibacteriales</taxon>
        <taxon>Actinopolymorphaceae</taxon>
        <taxon>Actinopolymorpha</taxon>
    </lineage>
</organism>
<dbReference type="Gene3D" id="3.10.450.50">
    <property type="match status" value="1"/>
</dbReference>
<dbReference type="AlphaFoldDB" id="A0A927R7B1"/>
<evidence type="ECO:0000313" key="3">
    <source>
        <dbReference type="Proteomes" id="UP000638648"/>
    </source>
</evidence>
<evidence type="ECO:0000313" key="2">
    <source>
        <dbReference type="EMBL" id="MBE1604039.1"/>
    </source>
</evidence>
<sequence>MNDTKQSAEDLAILERLNNDYIHSDQTNDVKRFSEFLAEDFIIQIEGVTRNRDEYLDYIAKPRPFKDLAVHDVNIRILSDVALIHARVTLTTLADGVAKQALYTDTYQKRNGTWECVAACAPDPFPVA</sequence>
<dbReference type="InterPro" id="IPR027843">
    <property type="entry name" value="DUF4440"/>
</dbReference>
<accession>A0A927R7B1</accession>
<reference evidence="2" key="1">
    <citation type="submission" date="2020-10" db="EMBL/GenBank/DDBJ databases">
        <title>Sequencing the genomes of 1000 actinobacteria strains.</title>
        <authorList>
            <person name="Klenk H.-P."/>
        </authorList>
    </citation>
    <scope>NUCLEOTIDE SEQUENCE</scope>
    <source>
        <strain evidence="2">DSM 45354</strain>
    </source>
</reference>
<dbReference type="Proteomes" id="UP000638648">
    <property type="component" value="Unassembled WGS sequence"/>
</dbReference>
<gene>
    <name evidence="2" type="ORF">HEB94_000887</name>
</gene>
<protein>
    <recommendedName>
        <fullName evidence="1">DUF4440 domain-containing protein</fullName>
    </recommendedName>
</protein>
<dbReference type="SUPFAM" id="SSF54427">
    <property type="entry name" value="NTF2-like"/>
    <property type="match status" value="1"/>
</dbReference>
<evidence type="ECO:0000259" key="1">
    <source>
        <dbReference type="Pfam" id="PF14534"/>
    </source>
</evidence>
<dbReference type="EMBL" id="JADBEM010000001">
    <property type="protein sequence ID" value="MBE1604039.1"/>
    <property type="molecule type" value="Genomic_DNA"/>
</dbReference>
<comment type="caution">
    <text evidence="2">The sequence shown here is derived from an EMBL/GenBank/DDBJ whole genome shotgun (WGS) entry which is preliminary data.</text>
</comment>
<dbReference type="RefSeq" id="WP_192748692.1">
    <property type="nucleotide sequence ID" value="NZ_BAABJL010000135.1"/>
</dbReference>
<dbReference type="Pfam" id="PF14534">
    <property type="entry name" value="DUF4440"/>
    <property type="match status" value="1"/>
</dbReference>
<keyword evidence="3" id="KW-1185">Reference proteome</keyword>
<dbReference type="InterPro" id="IPR032710">
    <property type="entry name" value="NTF2-like_dom_sf"/>
</dbReference>
<feature type="domain" description="DUF4440" evidence="1">
    <location>
        <begin position="17"/>
        <end position="115"/>
    </location>
</feature>
<proteinExistence type="predicted"/>
<name>A0A927R7B1_9ACTN</name>